<gene>
    <name evidence="1" type="ORF">HMPREF9684_0890</name>
</gene>
<dbReference type="AlphaFoldDB" id="E1LDX3"/>
<dbReference type="RefSeq" id="WP_005381648.1">
    <property type="nucleotide sequence ID" value="NZ_AEDS01000067.1"/>
</dbReference>
<dbReference type="EMBL" id="AEDS01000067">
    <property type="protein sequence ID" value="EFL57196.1"/>
    <property type="molecule type" value="Genomic_DNA"/>
</dbReference>
<evidence type="ECO:0000313" key="1">
    <source>
        <dbReference type="EMBL" id="EFL57196.1"/>
    </source>
</evidence>
<organism evidence="1 2">
    <name type="scientific">Veillonella atypica ACS-134-V-Col7a</name>
    <dbReference type="NCBI Taxonomy" id="866778"/>
    <lineage>
        <taxon>Bacteria</taxon>
        <taxon>Bacillati</taxon>
        <taxon>Bacillota</taxon>
        <taxon>Negativicutes</taxon>
        <taxon>Veillonellales</taxon>
        <taxon>Veillonellaceae</taxon>
        <taxon>Veillonella</taxon>
    </lineage>
</organism>
<reference evidence="1 2" key="1">
    <citation type="submission" date="2010-08" db="EMBL/GenBank/DDBJ databases">
        <authorList>
            <person name="Durkin A.S."/>
            <person name="Madupu R."/>
            <person name="Torralba M."/>
            <person name="Gillis M."/>
            <person name="Methe B."/>
            <person name="Sutton G."/>
            <person name="Nelson K.E."/>
        </authorList>
    </citation>
    <scope>NUCLEOTIDE SEQUENCE [LARGE SCALE GENOMIC DNA]</scope>
    <source>
        <strain evidence="1 2">ACS-134-V-Col7a</strain>
    </source>
</reference>
<protein>
    <submittedName>
        <fullName evidence="1">Uncharacterized protein</fullName>
    </submittedName>
</protein>
<evidence type="ECO:0000313" key="2">
    <source>
        <dbReference type="Proteomes" id="UP000005942"/>
    </source>
</evidence>
<sequence>MWNSEKDKVERSTLETLFQFRDSTITDVKEAIRSDKLSVKDKENIILSLLWQAKELDKKFNIPYEGCLM</sequence>
<accession>E1LDX3</accession>
<dbReference type="Proteomes" id="UP000005942">
    <property type="component" value="Unassembled WGS sequence"/>
</dbReference>
<proteinExistence type="predicted"/>
<name>E1LDX3_9FIRM</name>
<comment type="caution">
    <text evidence="1">The sequence shown here is derived from an EMBL/GenBank/DDBJ whole genome shotgun (WGS) entry which is preliminary data.</text>
</comment>